<protein>
    <recommendedName>
        <fullName evidence="3">beta-lactamase</fullName>
        <ecNumber evidence="3">3.5.2.6</ecNumber>
    </recommendedName>
</protein>
<organism evidence="5 6">
    <name type="scientific">Flagellimonas hadalis</name>
    <dbReference type="NCBI Taxonomy" id="2597517"/>
    <lineage>
        <taxon>Bacteria</taxon>
        <taxon>Pseudomonadati</taxon>
        <taxon>Bacteroidota</taxon>
        <taxon>Flavobacteriia</taxon>
        <taxon>Flavobacteriales</taxon>
        <taxon>Flavobacteriaceae</taxon>
        <taxon>Flagellimonas</taxon>
    </lineage>
</organism>
<dbReference type="EC" id="3.5.2.6" evidence="3"/>
<name>A0A5N5IM19_9FLAO</name>
<dbReference type="SUPFAM" id="SSF56601">
    <property type="entry name" value="beta-lactamase/transpeptidase-like"/>
    <property type="match status" value="1"/>
</dbReference>
<evidence type="ECO:0000313" key="5">
    <source>
        <dbReference type="EMBL" id="KAB5485268.1"/>
    </source>
</evidence>
<comment type="similarity">
    <text evidence="2">Belongs to the class-A beta-lactamase family.</text>
</comment>
<dbReference type="Gene3D" id="3.40.710.10">
    <property type="entry name" value="DD-peptidase/beta-lactamase superfamily"/>
    <property type="match status" value="1"/>
</dbReference>
<dbReference type="Proteomes" id="UP000319204">
    <property type="component" value="Unassembled WGS sequence"/>
</dbReference>
<sequence length="377" mass="43253">MWTRCMLFGLMALGTSCSETKPIEPLEKALASENPYIRQVMENIDAHEVQIRYTQIDRRNDSIFFTDHDFQVNPENYFYPASTVKFPAAVATLEKLNEVDSLDMYTRFYIEGDSVETTFAKAISEIFAVSDNAANNRLIEFLGQNDLNQRMRRRGVEPIRIAHRLSAPNADDVTTTPLVIYLNDSTTAVSKPIINTSAKPLALNGIKKGKGFYADDSLQTEPFDFSLKNHYPIQAQHALLKRVIFPEAFAENQRFNLSTEQRDFLLEAMHTLPPKLGYDPEEFYDSYVKFFMFGDSTDPMPEHIKIYNKVGYAYGTLTDCAYIQDTQNRVDFMITATLLVNSDGIFNDDAYDYDEVGIPFLAQLGRELYHYELQRKR</sequence>
<evidence type="ECO:0000256" key="1">
    <source>
        <dbReference type="ARBA" id="ARBA00001526"/>
    </source>
</evidence>
<dbReference type="EMBL" id="VNIK02000013">
    <property type="protein sequence ID" value="KAB5485268.1"/>
    <property type="molecule type" value="Genomic_DNA"/>
</dbReference>
<dbReference type="GO" id="GO:0046677">
    <property type="term" value="P:response to antibiotic"/>
    <property type="evidence" value="ECO:0007669"/>
    <property type="project" value="InterPro"/>
</dbReference>
<dbReference type="Pfam" id="PF13354">
    <property type="entry name" value="Beta-lactamase2"/>
    <property type="match status" value="1"/>
</dbReference>
<comment type="catalytic activity">
    <reaction evidence="1">
        <text>a beta-lactam + H2O = a substituted beta-amino acid</text>
        <dbReference type="Rhea" id="RHEA:20401"/>
        <dbReference type="ChEBI" id="CHEBI:15377"/>
        <dbReference type="ChEBI" id="CHEBI:35627"/>
        <dbReference type="ChEBI" id="CHEBI:140347"/>
        <dbReference type="EC" id="3.5.2.6"/>
    </reaction>
</comment>
<evidence type="ECO:0000256" key="2">
    <source>
        <dbReference type="ARBA" id="ARBA00009009"/>
    </source>
</evidence>
<dbReference type="PANTHER" id="PTHR35333">
    <property type="entry name" value="BETA-LACTAMASE"/>
    <property type="match status" value="1"/>
</dbReference>
<evidence type="ECO:0000313" key="6">
    <source>
        <dbReference type="Proteomes" id="UP000319204"/>
    </source>
</evidence>
<comment type="caution">
    <text evidence="5">The sequence shown here is derived from an EMBL/GenBank/DDBJ whole genome shotgun (WGS) entry which is preliminary data.</text>
</comment>
<dbReference type="PANTHER" id="PTHR35333:SF3">
    <property type="entry name" value="BETA-LACTAMASE-TYPE TRANSPEPTIDASE FOLD CONTAINING PROTEIN"/>
    <property type="match status" value="1"/>
</dbReference>
<dbReference type="OrthoDB" id="1884322at2"/>
<dbReference type="GO" id="GO:0008800">
    <property type="term" value="F:beta-lactamase activity"/>
    <property type="evidence" value="ECO:0007669"/>
    <property type="project" value="UniProtKB-EC"/>
</dbReference>
<dbReference type="InterPro" id="IPR012338">
    <property type="entry name" value="Beta-lactam/transpept-like"/>
</dbReference>
<dbReference type="RefSeq" id="WP_151891430.1">
    <property type="nucleotide sequence ID" value="NZ_VNIK02000013.1"/>
</dbReference>
<keyword evidence="5" id="KW-0378">Hydrolase</keyword>
<reference evidence="5" key="1">
    <citation type="submission" date="2019-10" db="EMBL/GenBank/DDBJ databases">
        <title>Muricauda hadale sp. nov., a piezophilic bacterium isolated from hadopelagic water of the Mariana Trench.</title>
        <authorList>
            <person name="Wei Y."/>
        </authorList>
    </citation>
    <scope>NUCLEOTIDE SEQUENCE [LARGE SCALE GENOMIC DNA]</scope>
    <source>
        <strain evidence="5">MT-229</strain>
    </source>
</reference>
<dbReference type="GO" id="GO:0030655">
    <property type="term" value="P:beta-lactam antibiotic catabolic process"/>
    <property type="evidence" value="ECO:0007669"/>
    <property type="project" value="InterPro"/>
</dbReference>
<evidence type="ECO:0000259" key="4">
    <source>
        <dbReference type="Pfam" id="PF13354"/>
    </source>
</evidence>
<gene>
    <name evidence="5" type="ORF">FOT42_015500</name>
</gene>
<evidence type="ECO:0000256" key="3">
    <source>
        <dbReference type="ARBA" id="ARBA00012865"/>
    </source>
</evidence>
<dbReference type="InterPro" id="IPR045155">
    <property type="entry name" value="Beta-lactam_cat"/>
</dbReference>
<feature type="domain" description="Beta-lactamase class A catalytic" evidence="4">
    <location>
        <begin position="66"/>
        <end position="329"/>
    </location>
</feature>
<proteinExistence type="inferred from homology"/>
<dbReference type="InterPro" id="IPR000871">
    <property type="entry name" value="Beta-lactam_class-A"/>
</dbReference>
<keyword evidence="6" id="KW-1185">Reference proteome</keyword>
<dbReference type="PROSITE" id="PS51257">
    <property type="entry name" value="PROKAR_LIPOPROTEIN"/>
    <property type="match status" value="1"/>
</dbReference>
<dbReference type="AlphaFoldDB" id="A0A5N5IM19"/>
<accession>A0A5N5IM19</accession>